<dbReference type="EMBL" id="CP012382">
    <property type="protein sequence ID" value="AKZ56673.1"/>
    <property type="molecule type" value="Genomic_DNA"/>
</dbReference>
<accession>A0A0K2AUL0</accession>
<gene>
    <name evidence="1" type="ORF">SAM23877_3628</name>
</gene>
<protein>
    <submittedName>
        <fullName evidence="1">Uncharacterized protein</fullName>
    </submittedName>
</protein>
<evidence type="ECO:0000313" key="1">
    <source>
        <dbReference type="EMBL" id="AKZ56673.1"/>
    </source>
</evidence>
<evidence type="ECO:0000313" key="2">
    <source>
        <dbReference type="Proteomes" id="UP000061018"/>
    </source>
</evidence>
<dbReference type="Proteomes" id="UP000061018">
    <property type="component" value="Chromosome"/>
</dbReference>
<reference evidence="2" key="1">
    <citation type="journal article" date="2015" name="J. Biotechnol.">
        <title>Complete genome sequence of Streptomyces ambofaciens ATCC 23877, the spiramycin producer.</title>
        <authorList>
            <person name="Thibessard A."/>
            <person name="Haas D."/>
            <person name="Gerbaud C."/>
            <person name="Aigle B."/>
            <person name="Lautru S."/>
            <person name="Pernodet J.L."/>
            <person name="Leblond P."/>
        </authorList>
    </citation>
    <scope>NUCLEOTIDE SEQUENCE [LARGE SCALE GENOMIC DNA]</scope>
    <source>
        <strain evidence="2">ATCC 23877 / 3486 / DSM 40053 / JCM 4204 / NBRC 12836 / NRRL B-2516</strain>
    </source>
</reference>
<organism evidence="1 2">
    <name type="scientific">Streptomyces ambofaciens (strain ATCC 23877 / 3486 / DSM 40053 / JCM 4204 / NBRC 12836 / NRRL B-2516)</name>
    <dbReference type="NCBI Taxonomy" id="278992"/>
    <lineage>
        <taxon>Bacteria</taxon>
        <taxon>Bacillati</taxon>
        <taxon>Actinomycetota</taxon>
        <taxon>Actinomycetes</taxon>
        <taxon>Kitasatosporales</taxon>
        <taxon>Streptomycetaceae</taxon>
        <taxon>Streptomyces</taxon>
    </lineage>
</organism>
<proteinExistence type="predicted"/>
<name>A0A0K2AUL0_STRA7</name>
<dbReference type="AlphaFoldDB" id="A0A0K2AUL0"/>
<dbReference type="KEGG" id="samb:SAM23877_3628"/>
<sequence>MCPLMRRQWQAGGAIGCPRKGWVLEAVDILTRSLSKAVPINGQMLQYHGRSDRHGQLICWGILFDLMLTSDLLRWHVESGKVVFGINHTLRSFSPEKKKRLDLVLCRPKAGAPVPRRPQTLHTLVDKHGIELTPRQWGLLQDLPVITEGPVGSVLVALEAKACMTEHIKALPRLYDELNSSHQIVHGHSSQALSIGFFMVNAAEEFHSPTNTAKPGPNKHRQPHALRRAVAQVTDLPRRSHHSSQGFDGLGIVVVDMVNDGVSPCTLVTAPPAPAEDDVLHYDSMVQRMAHEYDTRFSMI</sequence>